<evidence type="ECO:0000256" key="8">
    <source>
        <dbReference type="SAM" id="Phobius"/>
    </source>
</evidence>
<keyword evidence="11" id="KW-1185">Reference proteome</keyword>
<keyword evidence="4" id="KW-0297">G-protein coupled receptor</keyword>
<gene>
    <name evidence="10" type="ORF">P5673_005475</name>
</gene>
<evidence type="ECO:0000256" key="2">
    <source>
        <dbReference type="ARBA" id="ARBA00022692"/>
    </source>
</evidence>
<dbReference type="PANTHER" id="PTHR24243:SF208">
    <property type="entry name" value="PYROKININ-1 RECEPTOR"/>
    <property type="match status" value="1"/>
</dbReference>
<reference evidence="10" key="2">
    <citation type="journal article" date="2023" name="Science">
        <title>Genomic signatures of disease resistance in endangered staghorn corals.</title>
        <authorList>
            <person name="Vollmer S.V."/>
            <person name="Selwyn J.D."/>
            <person name="Despard B.A."/>
            <person name="Roesel C.L."/>
        </authorList>
    </citation>
    <scope>NUCLEOTIDE SEQUENCE</scope>
    <source>
        <strain evidence="10">K2</strain>
    </source>
</reference>
<evidence type="ECO:0000256" key="4">
    <source>
        <dbReference type="ARBA" id="ARBA00023040"/>
    </source>
</evidence>
<dbReference type="InterPro" id="IPR000276">
    <property type="entry name" value="GPCR_Rhodpsn"/>
</dbReference>
<dbReference type="PROSITE" id="PS50262">
    <property type="entry name" value="G_PROTEIN_RECEP_F1_2"/>
    <property type="match status" value="1"/>
</dbReference>
<dbReference type="PRINTS" id="PR00237">
    <property type="entry name" value="GPCRRHODOPSN"/>
</dbReference>
<feature type="transmembrane region" description="Helical" evidence="8">
    <location>
        <begin position="77"/>
        <end position="99"/>
    </location>
</feature>
<dbReference type="Proteomes" id="UP001249851">
    <property type="component" value="Unassembled WGS sequence"/>
</dbReference>
<evidence type="ECO:0000256" key="5">
    <source>
        <dbReference type="ARBA" id="ARBA00023136"/>
    </source>
</evidence>
<sequence>MASEVNASCYTGNCSNHGNSSSGNETIATVQGRLPPSHGDDIKLTFQVLIAICGVVGNLLAIIVLQRMRKKKHAGNFFVQNLALADLGILTVVFTFATIKDKSRSHWPLGEIACRYLYPLPDIFHGASVWFVAVIALSRYRTAIAGKSSLGESKWRQILQRPKAVSSGVWLLSFLVFCLPLYFYMEYRELPNGEKRCVVAWPSAWVQSFYMGGVLTFCSYIFPLLSISFSYIRISHLIRKTSLIAKETRQSSHYSEMEQKSISAESRVSNSRFKHSKFARRIVTPLVIVFAVTMLPLNVIRVALIIWPTIVQQTYYHILFFVTSVFVMLNSSVNPLIYAIVSNNFREGIVNLCLRR</sequence>
<evidence type="ECO:0000313" key="11">
    <source>
        <dbReference type="Proteomes" id="UP001249851"/>
    </source>
</evidence>
<evidence type="ECO:0000313" key="10">
    <source>
        <dbReference type="EMBL" id="KAK2569645.1"/>
    </source>
</evidence>
<dbReference type="GO" id="GO:0004930">
    <property type="term" value="F:G protein-coupled receptor activity"/>
    <property type="evidence" value="ECO:0007669"/>
    <property type="project" value="UniProtKB-KW"/>
</dbReference>
<comment type="caution">
    <text evidence="10">The sequence shown here is derived from an EMBL/GenBank/DDBJ whole genome shotgun (WGS) entry which is preliminary data.</text>
</comment>
<evidence type="ECO:0000256" key="3">
    <source>
        <dbReference type="ARBA" id="ARBA00022989"/>
    </source>
</evidence>
<keyword evidence="7" id="KW-0807">Transducer</keyword>
<dbReference type="SUPFAM" id="SSF81321">
    <property type="entry name" value="Family A G protein-coupled receptor-like"/>
    <property type="match status" value="1"/>
</dbReference>
<feature type="transmembrane region" description="Helical" evidence="8">
    <location>
        <begin position="123"/>
        <end position="143"/>
    </location>
</feature>
<dbReference type="InterPro" id="IPR017452">
    <property type="entry name" value="GPCR_Rhodpsn_7TM"/>
</dbReference>
<keyword evidence="5 8" id="KW-0472">Membrane</keyword>
<feature type="transmembrane region" description="Helical" evidence="8">
    <location>
        <begin position="209"/>
        <end position="232"/>
    </location>
</feature>
<dbReference type="Gene3D" id="1.20.1070.10">
    <property type="entry name" value="Rhodopsin 7-helix transmembrane proteins"/>
    <property type="match status" value="1"/>
</dbReference>
<keyword evidence="3 8" id="KW-1133">Transmembrane helix</keyword>
<feature type="transmembrane region" description="Helical" evidence="8">
    <location>
        <begin position="164"/>
        <end position="185"/>
    </location>
</feature>
<dbReference type="GO" id="GO:0016020">
    <property type="term" value="C:membrane"/>
    <property type="evidence" value="ECO:0007669"/>
    <property type="project" value="UniProtKB-SubCell"/>
</dbReference>
<protein>
    <submittedName>
        <fullName evidence="10">Somatostatin receptor type 4</fullName>
    </submittedName>
</protein>
<feature type="domain" description="G-protein coupled receptors family 1 profile" evidence="9">
    <location>
        <begin position="57"/>
        <end position="338"/>
    </location>
</feature>
<dbReference type="AlphaFoldDB" id="A0AAD9VD85"/>
<feature type="transmembrane region" description="Helical" evidence="8">
    <location>
        <begin position="44"/>
        <end position="65"/>
    </location>
</feature>
<name>A0AAD9VD85_ACRCE</name>
<dbReference type="EMBL" id="JARQWQ010000009">
    <property type="protein sequence ID" value="KAK2569645.1"/>
    <property type="molecule type" value="Genomic_DNA"/>
</dbReference>
<evidence type="ECO:0000256" key="7">
    <source>
        <dbReference type="ARBA" id="ARBA00023224"/>
    </source>
</evidence>
<accession>A0AAD9VD85</accession>
<evidence type="ECO:0000259" key="9">
    <source>
        <dbReference type="PROSITE" id="PS50262"/>
    </source>
</evidence>
<dbReference type="CDD" id="cd00637">
    <property type="entry name" value="7tm_classA_rhodopsin-like"/>
    <property type="match status" value="1"/>
</dbReference>
<keyword evidence="2 8" id="KW-0812">Transmembrane</keyword>
<organism evidence="10 11">
    <name type="scientific">Acropora cervicornis</name>
    <name type="common">Staghorn coral</name>
    <dbReference type="NCBI Taxonomy" id="6130"/>
    <lineage>
        <taxon>Eukaryota</taxon>
        <taxon>Metazoa</taxon>
        <taxon>Cnidaria</taxon>
        <taxon>Anthozoa</taxon>
        <taxon>Hexacorallia</taxon>
        <taxon>Scleractinia</taxon>
        <taxon>Astrocoeniina</taxon>
        <taxon>Acroporidae</taxon>
        <taxon>Acropora</taxon>
    </lineage>
</organism>
<proteinExistence type="predicted"/>
<reference evidence="10" key="1">
    <citation type="journal article" date="2023" name="G3 (Bethesda)">
        <title>Whole genome assembly and annotation of the endangered Caribbean coral Acropora cervicornis.</title>
        <authorList>
            <person name="Selwyn J.D."/>
            <person name="Vollmer S.V."/>
        </authorList>
    </citation>
    <scope>NUCLEOTIDE SEQUENCE</scope>
    <source>
        <strain evidence="10">K2</strain>
    </source>
</reference>
<comment type="subcellular location">
    <subcellularLocation>
        <location evidence="1">Membrane</location>
        <topology evidence="1">Multi-pass membrane protein</topology>
    </subcellularLocation>
</comment>
<dbReference type="Pfam" id="PF00001">
    <property type="entry name" value="7tm_1"/>
    <property type="match status" value="1"/>
</dbReference>
<dbReference type="PANTHER" id="PTHR24243">
    <property type="entry name" value="G-PROTEIN COUPLED RECEPTOR"/>
    <property type="match status" value="1"/>
</dbReference>
<keyword evidence="6 10" id="KW-0675">Receptor</keyword>
<evidence type="ECO:0000256" key="6">
    <source>
        <dbReference type="ARBA" id="ARBA00023170"/>
    </source>
</evidence>
<feature type="transmembrane region" description="Helical" evidence="8">
    <location>
        <begin position="318"/>
        <end position="341"/>
    </location>
</feature>
<evidence type="ECO:0000256" key="1">
    <source>
        <dbReference type="ARBA" id="ARBA00004141"/>
    </source>
</evidence>
<feature type="transmembrane region" description="Helical" evidence="8">
    <location>
        <begin position="282"/>
        <end position="306"/>
    </location>
</feature>